<reference evidence="10" key="2">
    <citation type="submission" date="2016-04" db="EMBL/GenBank/DDBJ databases">
        <authorList>
            <person name="Guldener U."/>
            <person name="Guldener U."/>
        </authorList>
    </citation>
    <scope>NUCLEOTIDE SEQUENCE [LARGE SCALE GENOMIC DNA]</scope>
    <source>
        <strain evidence="10">UB2112</strain>
    </source>
</reference>
<evidence type="ECO:0000313" key="9">
    <source>
        <dbReference type="EMBL" id="SYW75330.1"/>
    </source>
</evidence>
<dbReference type="Pfam" id="PF12850">
    <property type="entry name" value="Metallophos_2"/>
    <property type="match status" value="1"/>
</dbReference>
<dbReference type="GO" id="GO:0005829">
    <property type="term" value="C:cytosol"/>
    <property type="evidence" value="ECO:0007669"/>
    <property type="project" value="GOC"/>
</dbReference>
<dbReference type="Proteomes" id="UP000658997">
    <property type="component" value="Unassembled WGS sequence"/>
</dbReference>
<feature type="compositionally biased region" description="Basic and acidic residues" evidence="6">
    <location>
        <begin position="165"/>
        <end position="219"/>
    </location>
</feature>
<dbReference type="InterPro" id="IPR029052">
    <property type="entry name" value="Metallo-depent_PP-like"/>
</dbReference>
<dbReference type="Gene3D" id="3.60.21.10">
    <property type="match status" value="2"/>
</dbReference>
<evidence type="ECO:0000259" key="7">
    <source>
        <dbReference type="Pfam" id="PF12850"/>
    </source>
</evidence>
<organism evidence="8 10">
    <name type="scientific">Ustilago bromivora</name>
    <dbReference type="NCBI Taxonomy" id="307758"/>
    <lineage>
        <taxon>Eukaryota</taxon>
        <taxon>Fungi</taxon>
        <taxon>Dikarya</taxon>
        <taxon>Basidiomycota</taxon>
        <taxon>Ustilaginomycotina</taxon>
        <taxon>Ustilaginomycetes</taxon>
        <taxon>Ustilaginales</taxon>
        <taxon>Ustilaginaceae</taxon>
        <taxon>Ustilago</taxon>
    </lineage>
</organism>
<keyword evidence="3" id="KW-0813">Transport</keyword>
<keyword evidence="4" id="KW-0653">Protein transport</keyword>
<dbReference type="InterPro" id="IPR024654">
    <property type="entry name" value="Calcineurin-like_PHP_lpxH"/>
</dbReference>
<dbReference type="EMBL" id="LT558122">
    <property type="protein sequence ID" value="SAM82014.1"/>
    <property type="molecule type" value="Genomic_DNA"/>
</dbReference>
<comment type="similarity">
    <text evidence="1 5">Belongs to the VPS29 family.</text>
</comment>
<dbReference type="CDD" id="cd07394">
    <property type="entry name" value="MPP_Vps29"/>
    <property type="match status" value="1"/>
</dbReference>
<evidence type="ECO:0000313" key="8">
    <source>
        <dbReference type="EMBL" id="SAM82014.1"/>
    </source>
</evidence>
<accession>A0A1K0G3M7</accession>
<dbReference type="FunFam" id="3.60.21.10:FF:000089">
    <property type="entry name" value="Vacuolar protein sorting-associated protein 29"/>
    <property type="match status" value="1"/>
</dbReference>
<dbReference type="InterPro" id="IPR000979">
    <property type="entry name" value="Phosphodiesterase_MJ0936/Vps29"/>
</dbReference>
<dbReference type="GO" id="GO:0015031">
    <property type="term" value="P:protein transport"/>
    <property type="evidence" value="ECO:0007669"/>
    <property type="project" value="UniProtKB-KW"/>
</dbReference>
<dbReference type="InterPro" id="IPR028661">
    <property type="entry name" value="Vps29"/>
</dbReference>
<sequence length="301" mass="32155">MLVLVIGDLHIPFRAHDLPAKFKKLLVPGKIQQIICTGNVCNTDYLHYLRTIAGDVHLVKGDYDDNPHFPSSLILNHPPLRIGVLHGHQVVPAGDTQSLAAVARAMDVDILLTGHTHRFEAFELEGRFFVNPGSATGAWHPTWPLRDPASVAALAEKAVAKAKEEAATAENKAENKAEDTKAKKNAKTTDTKKADDATKDNSSDSKDASKDGEENKAAEDGGDEEEAKQAPGPVPSFALLDIQGAVVVTYVYQLIDGDVKVEKIEYRKNVDSNALAQQWGAAGATATVGAAGAGYGQYGGR</sequence>
<feature type="region of interest" description="Disordered" evidence="6">
    <location>
        <begin position="165"/>
        <end position="232"/>
    </location>
</feature>
<evidence type="ECO:0000256" key="5">
    <source>
        <dbReference type="RuleBase" id="RU362040"/>
    </source>
</evidence>
<protein>
    <recommendedName>
        <fullName evidence="2 5">Vacuolar protein sorting-associated protein 29</fullName>
    </recommendedName>
</protein>
<dbReference type="NCBIfam" id="TIGR00040">
    <property type="entry name" value="yfcE"/>
    <property type="match status" value="1"/>
</dbReference>
<name>A0A1K0G3M7_9BASI</name>
<dbReference type="AlphaFoldDB" id="A0A1K0G3M7"/>
<dbReference type="GO" id="GO:0042147">
    <property type="term" value="P:retrograde transport, endosome to Golgi"/>
    <property type="evidence" value="ECO:0007669"/>
    <property type="project" value="InterPro"/>
</dbReference>
<evidence type="ECO:0000256" key="3">
    <source>
        <dbReference type="ARBA" id="ARBA00022448"/>
    </source>
</evidence>
<evidence type="ECO:0000313" key="11">
    <source>
        <dbReference type="Proteomes" id="UP000658997"/>
    </source>
</evidence>
<dbReference type="Proteomes" id="UP000179920">
    <property type="component" value="Chromosome VI"/>
</dbReference>
<proteinExistence type="inferred from homology"/>
<evidence type="ECO:0000256" key="4">
    <source>
        <dbReference type="ARBA" id="ARBA00022927"/>
    </source>
</evidence>
<dbReference type="PANTHER" id="PTHR11124">
    <property type="entry name" value="VACUOLAR SORTING PROTEIN VPS29"/>
    <property type="match status" value="1"/>
</dbReference>
<evidence type="ECO:0000256" key="1">
    <source>
        <dbReference type="ARBA" id="ARBA00005945"/>
    </source>
</evidence>
<dbReference type="EMBL" id="ULHB01000006">
    <property type="protein sequence ID" value="SYW75330.1"/>
    <property type="molecule type" value="Genomic_DNA"/>
</dbReference>
<evidence type="ECO:0000313" key="10">
    <source>
        <dbReference type="Proteomes" id="UP000179920"/>
    </source>
</evidence>
<dbReference type="OrthoDB" id="10258130at2759"/>
<dbReference type="GO" id="GO:0030904">
    <property type="term" value="C:retromer complex"/>
    <property type="evidence" value="ECO:0007669"/>
    <property type="project" value="InterPro"/>
</dbReference>
<keyword evidence="11" id="KW-1185">Reference proteome</keyword>
<feature type="domain" description="Calcineurin-like phosphoesterase" evidence="7">
    <location>
        <begin position="1"/>
        <end position="140"/>
    </location>
</feature>
<reference evidence="8" key="1">
    <citation type="submission" date="2016-04" db="EMBL/GenBank/DDBJ databases">
        <authorList>
            <person name="Evans L.H."/>
            <person name="Alamgir A."/>
            <person name="Owens N."/>
            <person name="Weber N.D."/>
            <person name="Virtaneva K."/>
            <person name="Barbian K."/>
            <person name="Babar A."/>
            <person name="Rosenke K."/>
        </authorList>
    </citation>
    <scope>NUCLEOTIDE SEQUENCE</scope>
    <source>
        <strain evidence="8">UB2112</strain>
    </source>
</reference>
<reference evidence="9" key="3">
    <citation type="submission" date="2018-08" db="EMBL/GenBank/DDBJ databases">
        <authorList>
            <person name="Guldener U."/>
        </authorList>
    </citation>
    <scope>NUCLEOTIDE SEQUENCE</scope>
    <source>
        <strain evidence="9">UB2</strain>
    </source>
</reference>
<evidence type="ECO:0000256" key="2">
    <source>
        <dbReference type="ARBA" id="ARBA00017767"/>
    </source>
</evidence>
<evidence type="ECO:0000256" key="6">
    <source>
        <dbReference type="SAM" id="MobiDB-lite"/>
    </source>
</evidence>
<gene>
    <name evidence="9" type="ORF">UBRO2_00565</name>
    <name evidence="8" type="ORF">UBRO_04278</name>
</gene>
<dbReference type="SUPFAM" id="SSF56300">
    <property type="entry name" value="Metallo-dependent phosphatases"/>
    <property type="match status" value="1"/>
</dbReference>